<keyword evidence="3" id="KW-1185">Reference proteome</keyword>
<comment type="caution">
    <text evidence="2">The sequence shown here is derived from an EMBL/GenBank/DDBJ whole genome shotgun (WGS) entry which is preliminary data.</text>
</comment>
<name>A0ABY1ILY7_9RHOB</name>
<dbReference type="Pfam" id="PF13737">
    <property type="entry name" value="DDE_Tnp_1_5"/>
    <property type="match status" value="1"/>
</dbReference>
<gene>
    <name evidence="2" type="ORF">SAMN02744035_03645</name>
</gene>
<accession>A0ABY1ILY7</accession>
<organism evidence="2 3">
    <name type="scientific">Thalassobacter stenotrophicus DSM 16310</name>
    <dbReference type="NCBI Taxonomy" id="1123361"/>
    <lineage>
        <taxon>Bacteria</taxon>
        <taxon>Pseudomonadati</taxon>
        <taxon>Pseudomonadota</taxon>
        <taxon>Alphaproteobacteria</taxon>
        <taxon>Rhodobacterales</taxon>
        <taxon>Roseobacteraceae</taxon>
        <taxon>Thalassobacter</taxon>
    </lineage>
</organism>
<protein>
    <submittedName>
        <fullName evidence="2">Transposase DDE domain-containing protein</fullName>
    </submittedName>
</protein>
<reference evidence="2 3" key="1">
    <citation type="submission" date="2016-11" db="EMBL/GenBank/DDBJ databases">
        <authorList>
            <person name="Varghese N."/>
            <person name="Submissions S."/>
        </authorList>
    </citation>
    <scope>NUCLEOTIDE SEQUENCE [LARGE SCALE GENOMIC DNA]</scope>
    <source>
        <strain evidence="2 3">DSM 16310</strain>
    </source>
</reference>
<evidence type="ECO:0000313" key="2">
    <source>
        <dbReference type="EMBL" id="SHJ41144.1"/>
    </source>
</evidence>
<dbReference type="InterPro" id="IPR025668">
    <property type="entry name" value="Tnp_DDE_dom"/>
</dbReference>
<dbReference type="EMBL" id="FQYZ01000032">
    <property type="protein sequence ID" value="SHJ41144.1"/>
    <property type="molecule type" value="Genomic_DNA"/>
</dbReference>
<evidence type="ECO:0000259" key="1">
    <source>
        <dbReference type="Pfam" id="PF13737"/>
    </source>
</evidence>
<dbReference type="Proteomes" id="UP000184408">
    <property type="component" value="Unassembled WGS sequence"/>
</dbReference>
<sequence>MKVLFGLPLRQTTGFVESLLKLVGSDWAVPDFSTLCRHQKVLNVSLPYR</sequence>
<feature type="non-terminal residue" evidence="2">
    <location>
        <position position="49"/>
    </location>
</feature>
<proteinExistence type="predicted"/>
<feature type="domain" description="Transposase DDE" evidence="1">
    <location>
        <begin position="1"/>
        <end position="49"/>
    </location>
</feature>
<evidence type="ECO:0000313" key="3">
    <source>
        <dbReference type="Proteomes" id="UP000184408"/>
    </source>
</evidence>